<feature type="domain" description="Xaa-Pro dipeptidyl-peptidase C-terminal" evidence="1">
    <location>
        <begin position="2"/>
        <end position="106"/>
    </location>
</feature>
<dbReference type="EMBL" id="JAPQKS010000005">
    <property type="protein sequence ID" value="KAJ5226080.1"/>
    <property type="molecule type" value="Genomic_DNA"/>
</dbReference>
<accession>A0A9W9NTW3</accession>
<reference evidence="2" key="1">
    <citation type="submission" date="2022-11" db="EMBL/GenBank/DDBJ databases">
        <authorList>
            <person name="Petersen C."/>
        </authorList>
    </citation>
    <scope>NUCLEOTIDE SEQUENCE</scope>
    <source>
        <strain evidence="2">IBT 19713</strain>
    </source>
</reference>
<evidence type="ECO:0000313" key="3">
    <source>
        <dbReference type="Proteomes" id="UP001150941"/>
    </source>
</evidence>
<protein>
    <recommendedName>
        <fullName evidence="1">Xaa-Pro dipeptidyl-peptidase C-terminal domain-containing protein</fullName>
    </recommendedName>
</protein>
<evidence type="ECO:0000259" key="1">
    <source>
        <dbReference type="Pfam" id="PF08530"/>
    </source>
</evidence>
<dbReference type="InterPro" id="IPR008979">
    <property type="entry name" value="Galactose-bd-like_sf"/>
</dbReference>
<organism evidence="2 3">
    <name type="scientific">Penicillium chermesinum</name>
    <dbReference type="NCBI Taxonomy" id="63820"/>
    <lineage>
        <taxon>Eukaryota</taxon>
        <taxon>Fungi</taxon>
        <taxon>Dikarya</taxon>
        <taxon>Ascomycota</taxon>
        <taxon>Pezizomycotina</taxon>
        <taxon>Eurotiomycetes</taxon>
        <taxon>Eurotiomycetidae</taxon>
        <taxon>Eurotiales</taxon>
        <taxon>Aspergillaceae</taxon>
        <taxon>Penicillium</taxon>
    </lineage>
</organism>
<reference evidence="2" key="2">
    <citation type="journal article" date="2023" name="IMA Fungus">
        <title>Comparative genomic study of the Penicillium genus elucidates a diverse pangenome and 15 lateral gene transfer events.</title>
        <authorList>
            <person name="Petersen C."/>
            <person name="Sorensen T."/>
            <person name="Nielsen M.R."/>
            <person name="Sondergaard T.E."/>
            <person name="Sorensen J.L."/>
            <person name="Fitzpatrick D.A."/>
            <person name="Frisvad J.C."/>
            <person name="Nielsen K.L."/>
        </authorList>
    </citation>
    <scope>NUCLEOTIDE SEQUENCE</scope>
    <source>
        <strain evidence="2">IBT 19713</strain>
    </source>
</reference>
<dbReference type="Pfam" id="PF08530">
    <property type="entry name" value="PepX_C"/>
    <property type="match status" value="1"/>
</dbReference>
<dbReference type="Proteomes" id="UP001150941">
    <property type="component" value="Unassembled WGS sequence"/>
</dbReference>
<proteinExistence type="predicted"/>
<comment type="caution">
    <text evidence="2">The sequence shown here is derived from an EMBL/GenBank/DDBJ whole genome shotgun (WGS) entry which is preliminary data.</text>
</comment>
<dbReference type="InterPro" id="IPR013736">
    <property type="entry name" value="Xaa-Pro_dipept_C"/>
</dbReference>
<dbReference type="RefSeq" id="XP_058329491.1">
    <property type="nucleotide sequence ID" value="XM_058476601.1"/>
</dbReference>
<dbReference type="GeneID" id="83203904"/>
<dbReference type="SUPFAM" id="SSF49785">
    <property type="entry name" value="Galactose-binding domain-like"/>
    <property type="match status" value="1"/>
</dbReference>
<dbReference type="OrthoDB" id="4141370at2759"/>
<dbReference type="GO" id="GO:0008239">
    <property type="term" value="F:dipeptidyl-peptidase activity"/>
    <property type="evidence" value="ECO:0007669"/>
    <property type="project" value="InterPro"/>
</dbReference>
<name>A0A9W9NTW3_9EURO</name>
<dbReference type="AlphaFoldDB" id="A0A9W9NTW3"/>
<dbReference type="Gene3D" id="2.60.120.260">
    <property type="entry name" value="Galactose-binding domain-like"/>
    <property type="match status" value="1"/>
</dbReference>
<gene>
    <name evidence="2" type="ORF">N7468_007305</name>
</gene>
<evidence type="ECO:0000313" key="2">
    <source>
        <dbReference type="EMBL" id="KAJ5226080.1"/>
    </source>
</evidence>
<keyword evidence="3" id="KW-1185">Reference proteome</keyword>
<sequence>MPRIQFTHSSDPPYADLFVRLSEVDTNGVSHNITQVYKALDPLRDQSQPISLELHDCAHTFRAGTRIRLIVAGGAFPMYARCLGTSEDRVRSDKVVPQKHTITVAGGLSELVLPVQVDA</sequence>